<sequence length="875" mass="101566">MIVQRVMVLLRENTERTTNILISTKSIHPKNQKNIRSIKNTNESTMRILMIMSQQKVTNMIGVGTKEKTPVTTETDEIVNYVASGLSATHSLEVISSESENEEPEPEADCDSDAIDVGVIEADMDLEELMRQKELLQAEIAKASSDIVAEGSPTPETAQNTEVEGKTSDEVILLDDSSNDGDSDIRHKLKRPRSRERKVIINHDEPLKKRRTHSRERSYKDRDGHIDSHRRYSSRERDQRSRDRERRLDRERELHRASDNNISKMRDKHFSKYKDASKERRDRERDRSRERARRRSIERDRNRDMKRGRSREFDRRRSRDRSKDRNYADRGRDRHKDRRERGRGNDKDRKERKHEKQDKYKDSLSEGLHKEVSSSDSDIELDIDIKDDEDEQQIIEKRRKQREELLKRLGAVSEDSNTATSVTTPVVVNSEPPKDTPIPPQPEPPKPEQSVVTQQNDIETENNEEESLTPPLLPNMKIKLATETTDNKKIEKEVKQKIADWDMFADEHCFKREHNSPNTIVRKGTEVENPALTDNWDDAEGYYRVRIGETLDSRYLVYGYTGQGVFSNVIVARDQARGTQEVAVKIIRNNEIMHKTGLKELEVLKKLNDADPEDKLHCLRLFRHFFHKQHLCLVFEPLSMNLREVLKKYGKDVGLHIKAVRSYTQQLLLALKLLKKTGTLHADIKPDNILVNESKLVLKLCDFGSASYVTDNEITPYLVSRFYRAPEIILGIPYDFGIDMWSAACTIYELYTGRIMFSGKSNNQMLKFFMDLKGKFPNKVIRKGAFKDQHFDSNCNFLYHEIDKVTEREKIVVMSVVKATRDLQSELVAGQALPPDQLRKVTQLKDFLEKALAIDPAKRISLNNSLTHPFIQDRI</sequence>
<dbReference type="GO" id="GO:0045292">
    <property type="term" value="P:mRNA cis splicing, via spliceosome"/>
    <property type="evidence" value="ECO:0007669"/>
    <property type="project" value="InterPro"/>
</dbReference>
<evidence type="ECO:0000256" key="12">
    <source>
        <dbReference type="ARBA" id="ARBA00022777"/>
    </source>
</evidence>
<gene>
    <name evidence="28" type="ORF">ILUMI_00101</name>
</gene>
<comment type="caution">
    <text evidence="28">The sequence shown here is derived from an EMBL/GenBank/DDBJ whole genome shotgun (WGS) entry which is preliminary data.</text>
</comment>
<keyword evidence="17" id="KW-0508">mRNA splicing</keyword>
<evidence type="ECO:0000256" key="8">
    <source>
        <dbReference type="ARBA" id="ARBA00022664"/>
    </source>
</evidence>
<comment type="catalytic activity">
    <reaction evidence="23">
        <text>L-threonyl-[protein] + ATP = O-phospho-L-threonyl-[protein] + ADP + H(+)</text>
        <dbReference type="Rhea" id="RHEA:46608"/>
        <dbReference type="Rhea" id="RHEA-COMP:11060"/>
        <dbReference type="Rhea" id="RHEA-COMP:11605"/>
        <dbReference type="ChEBI" id="CHEBI:15378"/>
        <dbReference type="ChEBI" id="CHEBI:30013"/>
        <dbReference type="ChEBI" id="CHEBI:30616"/>
        <dbReference type="ChEBI" id="CHEBI:61977"/>
        <dbReference type="ChEBI" id="CHEBI:456216"/>
        <dbReference type="EC" id="2.7.11.1"/>
    </reaction>
    <physiologicalReaction direction="left-to-right" evidence="23">
        <dbReference type="Rhea" id="RHEA:46609"/>
    </physiologicalReaction>
</comment>
<evidence type="ECO:0000256" key="23">
    <source>
        <dbReference type="ARBA" id="ARBA00048659"/>
    </source>
</evidence>
<evidence type="ECO:0000256" key="14">
    <source>
        <dbReference type="ARBA" id="ARBA00022840"/>
    </source>
</evidence>
<name>A0A8K0GMY6_IGNLU</name>
<evidence type="ECO:0000256" key="26">
    <source>
        <dbReference type="SAM" id="MobiDB-lite"/>
    </source>
</evidence>
<dbReference type="SUPFAM" id="SSF56112">
    <property type="entry name" value="Protein kinase-like (PK-like)"/>
    <property type="match status" value="1"/>
</dbReference>
<dbReference type="Gene3D" id="1.10.510.10">
    <property type="entry name" value="Transferase(Phosphotransferase) domain 1"/>
    <property type="match status" value="1"/>
</dbReference>
<keyword evidence="9" id="KW-0808">Transferase</keyword>
<feature type="coiled-coil region" evidence="25">
    <location>
        <begin position="119"/>
        <end position="146"/>
    </location>
</feature>
<evidence type="ECO:0000313" key="28">
    <source>
        <dbReference type="EMBL" id="KAF2906074.1"/>
    </source>
</evidence>
<feature type="region of interest" description="Disordered" evidence="26">
    <location>
        <begin position="146"/>
        <end position="388"/>
    </location>
</feature>
<feature type="compositionally biased region" description="Polar residues" evidence="26">
    <location>
        <begin position="414"/>
        <end position="427"/>
    </location>
</feature>
<dbReference type="EC" id="2.7.11.1" evidence="3"/>
<keyword evidence="10" id="KW-0747">Spliceosome</keyword>
<evidence type="ECO:0000256" key="1">
    <source>
        <dbReference type="ARBA" id="ARBA00004123"/>
    </source>
</evidence>
<keyword evidence="14" id="KW-0067">ATP-binding</keyword>
<comment type="subunit">
    <text evidence="22">Interacts with CLK1 C-terminus. Associates with the U5 snRNP and NCOR1 deacetylase complexes. Identified in the spliceosome C complex.</text>
</comment>
<dbReference type="AlphaFoldDB" id="A0A8K0GMY6"/>
<evidence type="ECO:0000256" key="6">
    <source>
        <dbReference type="ARBA" id="ARBA00022527"/>
    </source>
</evidence>
<comment type="subcellular location">
    <subcellularLocation>
        <location evidence="2">Chromosome</location>
        <location evidence="2">Centromere</location>
        <location evidence="2">Kinetochore</location>
    </subcellularLocation>
    <subcellularLocation>
        <location evidence="1">Nucleus</location>
    </subcellularLocation>
</comment>
<evidence type="ECO:0000259" key="27">
    <source>
        <dbReference type="PROSITE" id="PS50011"/>
    </source>
</evidence>
<keyword evidence="16" id="KW-0007">Acetylation</keyword>
<keyword evidence="4" id="KW-0158">Chromosome</keyword>
<evidence type="ECO:0000256" key="19">
    <source>
        <dbReference type="ARBA" id="ARBA00023596"/>
    </source>
</evidence>
<evidence type="ECO:0000256" key="2">
    <source>
        <dbReference type="ARBA" id="ARBA00004629"/>
    </source>
</evidence>
<keyword evidence="29" id="KW-1185">Reference proteome</keyword>
<evidence type="ECO:0000256" key="5">
    <source>
        <dbReference type="ARBA" id="ARBA00022499"/>
    </source>
</evidence>
<dbReference type="OrthoDB" id="3967at2759"/>
<dbReference type="EMBL" id="VTPC01000026">
    <property type="protein sequence ID" value="KAF2906074.1"/>
    <property type="molecule type" value="Genomic_DNA"/>
</dbReference>
<keyword evidence="25" id="KW-0175">Coiled coil</keyword>
<dbReference type="FunFam" id="1.10.510.10:FF:000078">
    <property type="entry name" value="Serine/threonine-protein kinase PRP4 homolog"/>
    <property type="match status" value="1"/>
</dbReference>
<feature type="compositionally biased region" description="Pro residues" evidence="26">
    <location>
        <begin position="435"/>
        <end position="444"/>
    </location>
</feature>
<evidence type="ECO:0000256" key="11">
    <source>
        <dbReference type="ARBA" id="ARBA00022741"/>
    </source>
</evidence>
<dbReference type="PANTHER" id="PTHR24058:SF103">
    <property type="entry name" value="SERINE_THREONINE-PROTEIN KINASE PRP4 HOMOLOG"/>
    <property type="match status" value="1"/>
</dbReference>
<keyword evidence="6" id="KW-0723">Serine/threonine-protein kinase</keyword>
<dbReference type="PROSITE" id="PS50011">
    <property type="entry name" value="PROTEIN_KINASE_DOM"/>
    <property type="match status" value="1"/>
</dbReference>
<evidence type="ECO:0000256" key="4">
    <source>
        <dbReference type="ARBA" id="ARBA00022454"/>
    </source>
</evidence>
<keyword evidence="13" id="KW-0995">Kinetochore</keyword>
<evidence type="ECO:0000256" key="10">
    <source>
        <dbReference type="ARBA" id="ARBA00022728"/>
    </source>
</evidence>
<keyword evidence="12" id="KW-0418">Kinase</keyword>
<keyword evidence="15" id="KW-0832">Ubl conjugation</keyword>
<evidence type="ECO:0000256" key="15">
    <source>
        <dbReference type="ARBA" id="ARBA00022843"/>
    </source>
</evidence>
<evidence type="ECO:0000256" key="20">
    <source>
        <dbReference type="ARBA" id="ARBA00023637"/>
    </source>
</evidence>
<feature type="region of interest" description="Disordered" evidence="26">
    <location>
        <begin position="411"/>
        <end position="470"/>
    </location>
</feature>
<dbReference type="SMART" id="SM00220">
    <property type="entry name" value="S_TKc"/>
    <property type="match status" value="1"/>
</dbReference>
<dbReference type="GO" id="GO:0000776">
    <property type="term" value="C:kinetochore"/>
    <property type="evidence" value="ECO:0007669"/>
    <property type="project" value="UniProtKB-KW"/>
</dbReference>
<accession>A0A8K0GMY6</accession>
<dbReference type="InterPro" id="IPR000719">
    <property type="entry name" value="Prot_kinase_dom"/>
</dbReference>
<feature type="compositionally biased region" description="Acidic residues" evidence="26">
    <location>
        <begin position="458"/>
        <end position="467"/>
    </location>
</feature>
<dbReference type="CDD" id="cd14135">
    <property type="entry name" value="STKc_PRP4"/>
    <property type="match status" value="1"/>
</dbReference>
<reference evidence="28" key="1">
    <citation type="submission" date="2019-08" db="EMBL/GenBank/DDBJ databases">
        <title>The genome of the North American firefly Photinus pyralis.</title>
        <authorList>
            <consortium name="Photinus pyralis genome working group"/>
            <person name="Fallon T.R."/>
            <person name="Sander Lower S.E."/>
            <person name="Weng J.-K."/>
        </authorList>
    </citation>
    <scope>NUCLEOTIDE SEQUENCE</scope>
    <source>
        <strain evidence="28">TRF0915ILg1</strain>
        <tissue evidence="28">Whole body</tissue>
    </source>
</reference>
<evidence type="ECO:0000256" key="25">
    <source>
        <dbReference type="SAM" id="Coils"/>
    </source>
</evidence>
<feature type="compositionally biased region" description="Acidic residues" evidence="26">
    <location>
        <begin position="377"/>
        <end position="388"/>
    </location>
</feature>
<evidence type="ECO:0000256" key="9">
    <source>
        <dbReference type="ARBA" id="ARBA00022679"/>
    </source>
</evidence>
<evidence type="ECO:0000313" key="29">
    <source>
        <dbReference type="Proteomes" id="UP000801492"/>
    </source>
</evidence>
<dbReference type="PANTHER" id="PTHR24058">
    <property type="entry name" value="DUAL SPECIFICITY PROTEIN KINASE"/>
    <property type="match status" value="1"/>
</dbReference>
<keyword evidence="8" id="KW-0507">mRNA processing</keyword>
<dbReference type="Gene3D" id="3.30.200.20">
    <property type="entry name" value="Phosphorylase Kinase, domain 1"/>
    <property type="match status" value="1"/>
</dbReference>
<feature type="compositionally biased region" description="Basic and acidic residues" evidence="26">
    <location>
        <begin position="215"/>
        <end position="373"/>
    </location>
</feature>
<keyword evidence="5" id="KW-1017">Isopeptide bond</keyword>
<dbReference type="GO" id="GO:0004674">
    <property type="term" value="F:protein serine/threonine kinase activity"/>
    <property type="evidence" value="ECO:0007669"/>
    <property type="project" value="UniProtKB-KW"/>
</dbReference>
<protein>
    <recommendedName>
        <fullName evidence="20">Serine/threonine-protein kinase PRP4 homolog</fullName>
        <ecNumber evidence="3">2.7.11.1</ecNumber>
    </recommendedName>
    <alternativeName>
        <fullName evidence="21">PRP4 pre-mRNA-processing factor 4 homolog</fullName>
    </alternativeName>
</protein>
<dbReference type="GO" id="GO:0005681">
    <property type="term" value="C:spliceosomal complex"/>
    <property type="evidence" value="ECO:0007669"/>
    <property type="project" value="UniProtKB-KW"/>
</dbReference>
<feature type="domain" description="Protein kinase" evidence="27">
    <location>
        <begin position="555"/>
        <end position="871"/>
    </location>
</feature>
<feature type="compositionally biased region" description="Basic residues" evidence="26">
    <location>
        <begin position="187"/>
        <end position="196"/>
    </location>
</feature>
<evidence type="ECO:0000256" key="17">
    <source>
        <dbReference type="ARBA" id="ARBA00023187"/>
    </source>
</evidence>
<feature type="compositionally biased region" description="Basic and acidic residues" evidence="26">
    <location>
        <begin position="197"/>
        <end position="207"/>
    </location>
</feature>
<proteinExistence type="inferred from homology"/>
<evidence type="ECO:0000256" key="16">
    <source>
        <dbReference type="ARBA" id="ARBA00022990"/>
    </source>
</evidence>
<dbReference type="InterPro" id="IPR044092">
    <property type="entry name" value="STKc_PRP4"/>
</dbReference>
<evidence type="ECO:0000256" key="18">
    <source>
        <dbReference type="ARBA" id="ARBA00023242"/>
    </source>
</evidence>
<dbReference type="FunFam" id="3.30.200.20:FF:000123">
    <property type="entry name" value="serine/threonine-protein kinase PRP4 homolog"/>
    <property type="match status" value="1"/>
</dbReference>
<comment type="similarity">
    <text evidence="19">Belongs to the protein kinase superfamily. CMGC Ser/Thr protein kinase family.</text>
</comment>
<evidence type="ECO:0000256" key="3">
    <source>
        <dbReference type="ARBA" id="ARBA00012513"/>
    </source>
</evidence>
<evidence type="ECO:0000256" key="7">
    <source>
        <dbReference type="ARBA" id="ARBA00022553"/>
    </source>
</evidence>
<evidence type="ECO:0000256" key="22">
    <source>
        <dbReference type="ARBA" id="ARBA00046964"/>
    </source>
</evidence>
<organism evidence="28 29">
    <name type="scientific">Ignelater luminosus</name>
    <name type="common">Cucubano</name>
    <name type="synonym">Pyrophorus luminosus</name>
    <dbReference type="NCBI Taxonomy" id="2038154"/>
    <lineage>
        <taxon>Eukaryota</taxon>
        <taxon>Metazoa</taxon>
        <taxon>Ecdysozoa</taxon>
        <taxon>Arthropoda</taxon>
        <taxon>Hexapoda</taxon>
        <taxon>Insecta</taxon>
        <taxon>Pterygota</taxon>
        <taxon>Neoptera</taxon>
        <taxon>Endopterygota</taxon>
        <taxon>Coleoptera</taxon>
        <taxon>Polyphaga</taxon>
        <taxon>Elateriformia</taxon>
        <taxon>Elateroidea</taxon>
        <taxon>Elateridae</taxon>
        <taxon>Agrypninae</taxon>
        <taxon>Pyrophorini</taxon>
        <taxon>Ignelater</taxon>
    </lineage>
</organism>
<dbReference type="InterPro" id="IPR050494">
    <property type="entry name" value="Ser_Thr_dual-spec_kinase"/>
</dbReference>
<dbReference type="InterPro" id="IPR011009">
    <property type="entry name" value="Kinase-like_dom_sf"/>
</dbReference>
<keyword evidence="18" id="KW-0539">Nucleus</keyword>
<evidence type="ECO:0000256" key="21">
    <source>
        <dbReference type="ARBA" id="ARBA00031858"/>
    </source>
</evidence>
<keyword evidence="7" id="KW-0597">Phosphoprotein</keyword>
<dbReference type="GO" id="GO:0005524">
    <property type="term" value="F:ATP binding"/>
    <property type="evidence" value="ECO:0007669"/>
    <property type="project" value="UniProtKB-KW"/>
</dbReference>
<keyword evidence="11" id="KW-0547">Nucleotide-binding</keyword>
<dbReference type="Pfam" id="PF00069">
    <property type="entry name" value="Pkinase"/>
    <property type="match status" value="1"/>
</dbReference>
<dbReference type="Proteomes" id="UP000801492">
    <property type="component" value="Unassembled WGS sequence"/>
</dbReference>
<comment type="catalytic activity">
    <reaction evidence="24">
        <text>L-seryl-[protein] + ATP = O-phospho-L-seryl-[protein] + ADP + H(+)</text>
        <dbReference type="Rhea" id="RHEA:17989"/>
        <dbReference type="Rhea" id="RHEA-COMP:9863"/>
        <dbReference type="Rhea" id="RHEA-COMP:11604"/>
        <dbReference type="ChEBI" id="CHEBI:15378"/>
        <dbReference type="ChEBI" id="CHEBI:29999"/>
        <dbReference type="ChEBI" id="CHEBI:30616"/>
        <dbReference type="ChEBI" id="CHEBI:83421"/>
        <dbReference type="ChEBI" id="CHEBI:456216"/>
        <dbReference type="EC" id="2.7.11.1"/>
    </reaction>
    <physiologicalReaction direction="left-to-right" evidence="24">
        <dbReference type="Rhea" id="RHEA:17990"/>
    </physiologicalReaction>
</comment>
<evidence type="ECO:0000256" key="24">
    <source>
        <dbReference type="ARBA" id="ARBA00048977"/>
    </source>
</evidence>
<evidence type="ECO:0000256" key="13">
    <source>
        <dbReference type="ARBA" id="ARBA00022838"/>
    </source>
</evidence>